<reference evidence="6 7" key="1">
    <citation type="journal article" date="2020" name="BMC Genomics">
        <title>Intraspecific diversification of the crop wild relative Brassica cretica Lam. using demographic model selection.</title>
        <authorList>
            <person name="Kioukis A."/>
            <person name="Michalopoulou V.A."/>
            <person name="Briers L."/>
            <person name="Pirintsos S."/>
            <person name="Studholme D.J."/>
            <person name="Pavlidis P."/>
            <person name="Sarris P.F."/>
        </authorList>
    </citation>
    <scope>NUCLEOTIDE SEQUENCE [LARGE SCALE GENOMIC DNA]</scope>
    <source>
        <strain evidence="7">cv. PFS-1207/04</strain>
    </source>
</reference>
<evidence type="ECO:0000256" key="2">
    <source>
        <dbReference type="ARBA" id="ARBA00009658"/>
    </source>
</evidence>
<dbReference type="Proteomes" id="UP000266723">
    <property type="component" value="Unassembled WGS sequence"/>
</dbReference>
<feature type="domain" description="Band 7" evidence="5">
    <location>
        <begin position="33"/>
        <end position="98"/>
    </location>
</feature>
<comment type="caution">
    <text evidence="6">The sequence shown here is derived from an EMBL/GenBank/DDBJ whole genome shotgun (WGS) entry which is preliminary data.</text>
</comment>
<dbReference type="InterPro" id="IPR000163">
    <property type="entry name" value="Prohibitin"/>
</dbReference>
<evidence type="ECO:0000256" key="4">
    <source>
        <dbReference type="RuleBase" id="RU366048"/>
    </source>
</evidence>
<comment type="subcellular location">
    <subcellularLocation>
        <location evidence="1">Mitochondrion inner membrane</location>
        <topology evidence="1">Single-pass type II membrane protein</topology>
    </subcellularLocation>
</comment>
<dbReference type="InterPro" id="IPR001107">
    <property type="entry name" value="Band_7"/>
</dbReference>
<keyword evidence="4" id="KW-0999">Mitochondrion inner membrane</keyword>
<dbReference type="Pfam" id="PF01145">
    <property type="entry name" value="Band_7"/>
    <property type="match status" value="1"/>
</dbReference>
<evidence type="ECO:0000313" key="6">
    <source>
        <dbReference type="EMBL" id="KAF3568299.1"/>
    </source>
</evidence>
<keyword evidence="4" id="KW-0496">Mitochondrion</keyword>
<keyword evidence="7" id="KW-1185">Reference proteome</keyword>
<protein>
    <recommendedName>
        <fullName evidence="4">Prohibitin</fullName>
    </recommendedName>
</protein>
<proteinExistence type="inferred from homology"/>
<evidence type="ECO:0000256" key="3">
    <source>
        <dbReference type="ARBA" id="ARBA00011786"/>
    </source>
</evidence>
<dbReference type="PANTHER" id="PTHR23222:SF25">
    <property type="entry name" value="PROHIBITIN"/>
    <property type="match status" value="1"/>
</dbReference>
<sequence length="185" mass="20103">MGSQAAVSFLTSIAKAAFGLGTAATVLSSSLYTVDGGERAVLFDRFRGVLDQTVGEGTHFLIPILQRPHVFDIRTKPHTFSSVSGTKDLQMVNLTLRVGFSHQGHISMSVPRSSSKEKSDLHDVYNLRLLDFEPASPSAPSNKLSSLNCSLVKYNAPPVTRLLSPSWFEDLKSLKVDNNPTVLSL</sequence>
<gene>
    <name evidence="6" type="ORF">DY000_02011019</name>
</gene>
<evidence type="ECO:0000259" key="5">
    <source>
        <dbReference type="Pfam" id="PF01145"/>
    </source>
</evidence>
<name>A0ABQ7DA27_BRACR</name>
<evidence type="ECO:0000313" key="7">
    <source>
        <dbReference type="Proteomes" id="UP000266723"/>
    </source>
</evidence>
<dbReference type="EMBL" id="QGKV02000759">
    <property type="protein sequence ID" value="KAF3568299.1"/>
    <property type="molecule type" value="Genomic_DNA"/>
</dbReference>
<comment type="subunit">
    <text evidence="3">Component of a prohibitin multimeric complex in mitochondrial membranes.</text>
</comment>
<keyword evidence="4" id="KW-0472">Membrane</keyword>
<organism evidence="6 7">
    <name type="scientific">Brassica cretica</name>
    <name type="common">Mustard</name>
    <dbReference type="NCBI Taxonomy" id="69181"/>
    <lineage>
        <taxon>Eukaryota</taxon>
        <taxon>Viridiplantae</taxon>
        <taxon>Streptophyta</taxon>
        <taxon>Embryophyta</taxon>
        <taxon>Tracheophyta</taxon>
        <taxon>Spermatophyta</taxon>
        <taxon>Magnoliopsida</taxon>
        <taxon>eudicotyledons</taxon>
        <taxon>Gunneridae</taxon>
        <taxon>Pentapetalae</taxon>
        <taxon>rosids</taxon>
        <taxon>malvids</taxon>
        <taxon>Brassicales</taxon>
        <taxon>Brassicaceae</taxon>
        <taxon>Brassiceae</taxon>
        <taxon>Brassica</taxon>
    </lineage>
</organism>
<comment type="similarity">
    <text evidence="2 4">Belongs to the prohibitin family.</text>
</comment>
<accession>A0ABQ7DA27</accession>
<evidence type="ECO:0000256" key="1">
    <source>
        <dbReference type="ARBA" id="ARBA00004140"/>
    </source>
</evidence>
<dbReference type="PANTHER" id="PTHR23222">
    <property type="entry name" value="PROHIBITIN"/>
    <property type="match status" value="1"/>
</dbReference>